<evidence type="ECO:0000259" key="1">
    <source>
        <dbReference type="PROSITE" id="PS51352"/>
    </source>
</evidence>
<proteinExistence type="predicted"/>
<dbReference type="SUPFAM" id="SSF52833">
    <property type="entry name" value="Thioredoxin-like"/>
    <property type="match status" value="1"/>
</dbReference>
<dbReference type="PANTHER" id="PTHR42852:SF17">
    <property type="entry name" value="THIOREDOXIN-LIKE PROTEIN HI_1115"/>
    <property type="match status" value="1"/>
</dbReference>
<evidence type="ECO:0000313" key="3">
    <source>
        <dbReference type="Proteomes" id="UP000321353"/>
    </source>
</evidence>
<dbReference type="InterPro" id="IPR050553">
    <property type="entry name" value="Thioredoxin_ResA/DsbE_sf"/>
</dbReference>
<dbReference type="InterPro" id="IPR013766">
    <property type="entry name" value="Thioredoxin_domain"/>
</dbReference>
<protein>
    <submittedName>
        <fullName evidence="2">Thiol-disulfide oxidoreductase</fullName>
    </submittedName>
</protein>
<dbReference type="InterPro" id="IPR036249">
    <property type="entry name" value="Thioredoxin-like_sf"/>
</dbReference>
<evidence type="ECO:0000313" key="2">
    <source>
        <dbReference type="EMBL" id="QEF98104.1"/>
    </source>
</evidence>
<accession>A0A5B9MEU0</accession>
<gene>
    <name evidence="2" type="ORF">Mal15_21510</name>
</gene>
<dbReference type="PROSITE" id="PS51352">
    <property type="entry name" value="THIOREDOXIN_2"/>
    <property type="match status" value="1"/>
</dbReference>
<dbReference type="AlphaFoldDB" id="A0A5B9MEU0"/>
<dbReference type="EMBL" id="CP036264">
    <property type="protein sequence ID" value="QEF98104.1"/>
    <property type="molecule type" value="Genomic_DNA"/>
</dbReference>
<dbReference type="GO" id="GO:0016209">
    <property type="term" value="F:antioxidant activity"/>
    <property type="evidence" value="ECO:0007669"/>
    <property type="project" value="InterPro"/>
</dbReference>
<dbReference type="PANTHER" id="PTHR42852">
    <property type="entry name" value="THIOL:DISULFIDE INTERCHANGE PROTEIN DSBE"/>
    <property type="match status" value="1"/>
</dbReference>
<sequence length="395" mass="44204">MSAVEARFSELQLEFRKSSMRYTELVNLARESKAGLARPGVEIHPGNSLVSAFLDLESDSRGTSVGFSCLYHLIDQARRVRPGRLAESSEWDVLKGRHEAISRLGEYYLGYRDIGTVIRIVGSGTDDERFLRTLRDRASHDNVKANAMFALAGILANKSNLPAYFDSQISLLDATEPRQMKIIEAYKNAKAKSRNALECRSEAREIIEALRGNYASAQLAPRIAGEAPVHIQLERSEPERNQPLVLSLIPAVEFELQHGIGRKAPEIDQVDAFMEPMKLTSYRGSTVVLMFSYKGCAPCEAMYPANRSLIDDLSGLPFVFVGVMSDDELSTIHSSVSEGDITWRVWWDGKDKQLSTNWNVNSYPQIYVIDKTGTIRYRGLRGAALRNAVMHLLNE</sequence>
<dbReference type="KEGG" id="smam:Mal15_21510"/>
<name>A0A5B9MEU0_9BACT</name>
<dbReference type="InterPro" id="IPR000866">
    <property type="entry name" value="AhpC/TSA"/>
</dbReference>
<feature type="domain" description="Thioredoxin" evidence="1">
    <location>
        <begin position="258"/>
        <end position="395"/>
    </location>
</feature>
<organism evidence="2 3">
    <name type="scientific">Stieleria maiorica</name>
    <dbReference type="NCBI Taxonomy" id="2795974"/>
    <lineage>
        <taxon>Bacteria</taxon>
        <taxon>Pseudomonadati</taxon>
        <taxon>Planctomycetota</taxon>
        <taxon>Planctomycetia</taxon>
        <taxon>Pirellulales</taxon>
        <taxon>Pirellulaceae</taxon>
        <taxon>Stieleria</taxon>
    </lineage>
</organism>
<dbReference type="GO" id="GO:0016491">
    <property type="term" value="F:oxidoreductase activity"/>
    <property type="evidence" value="ECO:0007669"/>
    <property type="project" value="InterPro"/>
</dbReference>
<reference evidence="2 3" key="1">
    <citation type="submission" date="2019-02" db="EMBL/GenBank/DDBJ databases">
        <title>Planctomycetal bacteria perform biofilm scaping via a novel small molecule.</title>
        <authorList>
            <person name="Jeske O."/>
            <person name="Boedeker C."/>
            <person name="Wiegand S."/>
            <person name="Breitling P."/>
            <person name="Kallscheuer N."/>
            <person name="Jogler M."/>
            <person name="Rohde M."/>
            <person name="Petersen J."/>
            <person name="Medema M.H."/>
            <person name="Surup F."/>
            <person name="Jogler C."/>
        </authorList>
    </citation>
    <scope>NUCLEOTIDE SEQUENCE [LARGE SCALE GENOMIC DNA]</scope>
    <source>
        <strain evidence="2 3">Mal15</strain>
    </source>
</reference>
<dbReference type="Proteomes" id="UP000321353">
    <property type="component" value="Chromosome"/>
</dbReference>
<dbReference type="CDD" id="cd02966">
    <property type="entry name" value="TlpA_like_family"/>
    <property type="match status" value="1"/>
</dbReference>
<keyword evidence="3" id="KW-1185">Reference proteome</keyword>
<dbReference type="Gene3D" id="3.40.30.10">
    <property type="entry name" value="Glutaredoxin"/>
    <property type="match status" value="1"/>
</dbReference>
<dbReference type="Pfam" id="PF00578">
    <property type="entry name" value="AhpC-TSA"/>
    <property type="match status" value="1"/>
</dbReference>
<dbReference type="RefSeq" id="WP_233903392.1">
    <property type="nucleotide sequence ID" value="NZ_CP036264.1"/>
</dbReference>